<dbReference type="InterPro" id="IPR000172">
    <property type="entry name" value="GMC_OxRdtase_N"/>
</dbReference>
<evidence type="ECO:0000256" key="3">
    <source>
        <dbReference type="ARBA" id="ARBA00022630"/>
    </source>
</evidence>
<dbReference type="AlphaFoldDB" id="A0A9P5Y0Z8"/>
<sequence>MKSPLHVILPGNFIRGRYAKVCHVHRFVGYLVLNSPSESSLSTIRDMIITIIALHIVSIAARIYETFESLPGTKFDFVIVGGGAAGNVLANRLTENPSTTVLLLEAGDTNIGALSTAVPFFCTRLSNTLYDWNYTTTPQAGLHGRSIGFPRGHVLGGSTSINGLFYTRGSFEDYDRYANVTGDDGWSWKNLQKYIRKNEDFVPPADNHNTDGQYNPSVHSTNGINAVSLAGYPQEIDKRIIQTSRSQPEFHFNLDLNSGMMLGLSWLQTTIRNGKRSSSATSYLGPMFIVRPNLHVLINTRVTRVLPSEMEVGDRLTFDAVELAVTSEAPRHIVIAKREIILSAGTVGTPHILLNSGIGDEAELTALGITAFLHLPDVGRNLSDHPRLASNWFVRGNLTFDMINQNLTLSDELLSRWTTVQQGPLVDTFASHLYFSRLSIPLYGDPSAGPNSPHYELALSNGFVGSVPAEGNFIGITTRVVSPMSRGSIRLKTSDPFDSPLIDPGYLEEDFDILTMREAIKSARRFVAAPEWKDYILEPFGALAKATTDDLLNDYIQSGVGTSAHPVGTVSMSAKNARYGVVDPDLRVKGVSGLRVVDASVLPFIPSGHTQAPVYIVAERASDLIKEAWKM</sequence>
<evidence type="ECO:0000256" key="1">
    <source>
        <dbReference type="ARBA" id="ARBA00001974"/>
    </source>
</evidence>
<evidence type="ECO:0000256" key="4">
    <source>
        <dbReference type="ARBA" id="ARBA00022827"/>
    </source>
</evidence>
<dbReference type="InterPro" id="IPR012132">
    <property type="entry name" value="GMC_OxRdtase"/>
</dbReference>
<evidence type="ECO:0000313" key="8">
    <source>
        <dbReference type="EMBL" id="KAF9459331.1"/>
    </source>
</evidence>
<feature type="domain" description="Glucose-methanol-choline oxidoreductase N-terminal" evidence="7">
    <location>
        <begin position="345"/>
        <end position="359"/>
    </location>
</feature>
<dbReference type="Gene3D" id="3.30.560.10">
    <property type="entry name" value="Glucose Oxidase, domain 3"/>
    <property type="match status" value="1"/>
</dbReference>
<dbReference type="Pfam" id="PF00732">
    <property type="entry name" value="GMC_oxred_N"/>
    <property type="match status" value="1"/>
</dbReference>
<evidence type="ECO:0000256" key="6">
    <source>
        <dbReference type="PIRSR" id="PIRSR000137-2"/>
    </source>
</evidence>
<feature type="binding site" evidence="6">
    <location>
        <position position="302"/>
    </location>
    <ligand>
        <name>FAD</name>
        <dbReference type="ChEBI" id="CHEBI:57692"/>
    </ligand>
</feature>
<protein>
    <submittedName>
        <fullName evidence="8">Pyranose dehydrogenase</fullName>
    </submittedName>
</protein>
<evidence type="ECO:0000313" key="9">
    <source>
        <dbReference type="Proteomes" id="UP000807353"/>
    </source>
</evidence>
<proteinExistence type="inferred from homology"/>
<dbReference type="GO" id="GO:0016614">
    <property type="term" value="F:oxidoreductase activity, acting on CH-OH group of donors"/>
    <property type="evidence" value="ECO:0007669"/>
    <property type="project" value="InterPro"/>
</dbReference>
<keyword evidence="9" id="KW-1185">Reference proteome</keyword>
<dbReference type="PROSITE" id="PS00624">
    <property type="entry name" value="GMC_OXRED_2"/>
    <property type="match status" value="1"/>
</dbReference>
<keyword evidence="3" id="KW-0285">Flavoprotein</keyword>
<comment type="caution">
    <text evidence="8">The sequence shown here is derived from an EMBL/GenBank/DDBJ whole genome shotgun (WGS) entry which is preliminary data.</text>
</comment>
<keyword evidence="4 6" id="KW-0274">FAD</keyword>
<organism evidence="8 9">
    <name type="scientific">Collybia nuda</name>
    <dbReference type="NCBI Taxonomy" id="64659"/>
    <lineage>
        <taxon>Eukaryota</taxon>
        <taxon>Fungi</taxon>
        <taxon>Dikarya</taxon>
        <taxon>Basidiomycota</taxon>
        <taxon>Agaricomycotina</taxon>
        <taxon>Agaricomycetes</taxon>
        <taxon>Agaricomycetidae</taxon>
        <taxon>Agaricales</taxon>
        <taxon>Tricholomatineae</taxon>
        <taxon>Clitocybaceae</taxon>
        <taxon>Collybia</taxon>
    </lineage>
</organism>
<dbReference type="GO" id="GO:0050660">
    <property type="term" value="F:flavin adenine dinucleotide binding"/>
    <property type="evidence" value="ECO:0007669"/>
    <property type="project" value="InterPro"/>
</dbReference>
<dbReference type="Gene3D" id="3.50.50.60">
    <property type="entry name" value="FAD/NAD(P)-binding domain"/>
    <property type="match status" value="1"/>
</dbReference>
<name>A0A9P5Y0Z8_9AGAR</name>
<dbReference type="Pfam" id="PF05199">
    <property type="entry name" value="GMC_oxred_C"/>
    <property type="match status" value="1"/>
</dbReference>
<dbReference type="InterPro" id="IPR036188">
    <property type="entry name" value="FAD/NAD-bd_sf"/>
</dbReference>
<feature type="active site" description="Proton donor" evidence="5">
    <location>
        <position position="565"/>
    </location>
</feature>
<feature type="binding site" evidence="6">
    <location>
        <position position="154"/>
    </location>
    <ligand>
        <name>FAD</name>
        <dbReference type="ChEBI" id="CHEBI:57692"/>
    </ligand>
</feature>
<dbReference type="Proteomes" id="UP000807353">
    <property type="component" value="Unassembled WGS sequence"/>
</dbReference>
<feature type="active site" description="Proton acceptor" evidence="5">
    <location>
        <position position="609"/>
    </location>
</feature>
<dbReference type="PANTHER" id="PTHR11552:SF147">
    <property type="entry name" value="CHOLINE DEHYDROGENASE, MITOCHONDRIAL"/>
    <property type="match status" value="1"/>
</dbReference>
<comment type="cofactor">
    <cofactor evidence="1 6">
        <name>FAD</name>
        <dbReference type="ChEBI" id="CHEBI:57692"/>
    </cofactor>
</comment>
<evidence type="ECO:0000256" key="5">
    <source>
        <dbReference type="PIRSR" id="PIRSR000137-1"/>
    </source>
</evidence>
<accession>A0A9P5Y0Z8</accession>
<evidence type="ECO:0000259" key="7">
    <source>
        <dbReference type="PROSITE" id="PS00624"/>
    </source>
</evidence>
<dbReference type="OrthoDB" id="269227at2759"/>
<reference evidence="8" key="1">
    <citation type="submission" date="2020-11" db="EMBL/GenBank/DDBJ databases">
        <authorList>
            <consortium name="DOE Joint Genome Institute"/>
            <person name="Ahrendt S."/>
            <person name="Riley R."/>
            <person name="Andreopoulos W."/>
            <person name="Labutti K."/>
            <person name="Pangilinan J."/>
            <person name="Ruiz-Duenas F.J."/>
            <person name="Barrasa J.M."/>
            <person name="Sanchez-Garcia M."/>
            <person name="Camarero S."/>
            <person name="Miyauchi S."/>
            <person name="Serrano A."/>
            <person name="Linde D."/>
            <person name="Babiker R."/>
            <person name="Drula E."/>
            <person name="Ayuso-Fernandez I."/>
            <person name="Pacheco R."/>
            <person name="Padilla G."/>
            <person name="Ferreira P."/>
            <person name="Barriuso J."/>
            <person name="Kellner H."/>
            <person name="Castanera R."/>
            <person name="Alfaro M."/>
            <person name="Ramirez L."/>
            <person name="Pisabarro A.G."/>
            <person name="Kuo A."/>
            <person name="Tritt A."/>
            <person name="Lipzen A."/>
            <person name="He G."/>
            <person name="Yan M."/>
            <person name="Ng V."/>
            <person name="Cullen D."/>
            <person name="Martin F."/>
            <person name="Rosso M.-N."/>
            <person name="Henrissat B."/>
            <person name="Hibbett D."/>
            <person name="Martinez A.T."/>
            <person name="Grigoriev I.V."/>
        </authorList>
    </citation>
    <scope>NUCLEOTIDE SEQUENCE</scope>
    <source>
        <strain evidence="8">CBS 247.69</strain>
    </source>
</reference>
<comment type="similarity">
    <text evidence="2">Belongs to the GMC oxidoreductase family.</text>
</comment>
<dbReference type="EMBL" id="MU150318">
    <property type="protein sequence ID" value="KAF9459331.1"/>
    <property type="molecule type" value="Genomic_DNA"/>
</dbReference>
<dbReference type="PIRSF" id="PIRSF000137">
    <property type="entry name" value="Alcohol_oxidase"/>
    <property type="match status" value="1"/>
</dbReference>
<dbReference type="PANTHER" id="PTHR11552">
    <property type="entry name" value="GLUCOSE-METHANOL-CHOLINE GMC OXIDOREDUCTASE"/>
    <property type="match status" value="1"/>
</dbReference>
<dbReference type="SUPFAM" id="SSF51905">
    <property type="entry name" value="FAD/NAD(P)-binding domain"/>
    <property type="match status" value="1"/>
</dbReference>
<evidence type="ECO:0000256" key="2">
    <source>
        <dbReference type="ARBA" id="ARBA00010790"/>
    </source>
</evidence>
<gene>
    <name evidence="8" type="ORF">BDZ94DRAFT_1268390</name>
</gene>
<dbReference type="InterPro" id="IPR007867">
    <property type="entry name" value="GMC_OxRtase_C"/>
</dbReference>
<dbReference type="SUPFAM" id="SSF54373">
    <property type="entry name" value="FAD-linked reductases, C-terminal domain"/>
    <property type="match status" value="1"/>
</dbReference>